<evidence type="ECO:0000313" key="2">
    <source>
        <dbReference type="EMBL" id="OGN00437.1"/>
    </source>
</evidence>
<protein>
    <submittedName>
        <fullName evidence="2">Uncharacterized protein</fullName>
    </submittedName>
</protein>
<name>A0A1F8EHV8_9BACT</name>
<dbReference type="EMBL" id="MGJD01000021">
    <property type="protein sequence ID" value="OGN00437.1"/>
    <property type="molecule type" value="Genomic_DNA"/>
</dbReference>
<evidence type="ECO:0000313" key="3">
    <source>
        <dbReference type="Proteomes" id="UP000177117"/>
    </source>
</evidence>
<reference evidence="2 3" key="1">
    <citation type="journal article" date="2016" name="Nat. Commun.">
        <title>Thousands of microbial genomes shed light on interconnected biogeochemical processes in an aquifer system.</title>
        <authorList>
            <person name="Anantharaman K."/>
            <person name="Brown C.T."/>
            <person name="Hug L.A."/>
            <person name="Sharon I."/>
            <person name="Castelle C.J."/>
            <person name="Probst A.J."/>
            <person name="Thomas B.C."/>
            <person name="Singh A."/>
            <person name="Wilkins M.J."/>
            <person name="Karaoz U."/>
            <person name="Brodie E.L."/>
            <person name="Williams K.H."/>
            <person name="Hubbard S.S."/>
            <person name="Banfield J.F."/>
        </authorList>
    </citation>
    <scope>NUCLEOTIDE SEQUENCE [LARGE SCALE GENOMIC DNA]</scope>
</reference>
<evidence type="ECO:0000256" key="1">
    <source>
        <dbReference type="SAM" id="Phobius"/>
    </source>
</evidence>
<dbReference type="Proteomes" id="UP000177117">
    <property type="component" value="Unassembled WGS sequence"/>
</dbReference>
<accession>A0A1F8EHV8</accession>
<keyword evidence="1" id="KW-1133">Transmembrane helix</keyword>
<feature type="transmembrane region" description="Helical" evidence="1">
    <location>
        <begin position="12"/>
        <end position="31"/>
    </location>
</feature>
<sequence>MGDEEMKDRTYALLVIGLVVAFFLGINFLSLGRPQINQLLVEVRDTNFYLLPYVTVEINNLEKKGYGQGGTSFGRFIVGPLYEGEYSVTVSLGEESGKMDKLVYSKVHYLKKDMTNLIIVLDNVIQRFDIQIAERGVKIYGSDHPGRKNIVISPYKESGQ</sequence>
<proteinExistence type="predicted"/>
<dbReference type="AlphaFoldDB" id="A0A1F8EHV8"/>
<organism evidence="2 3">
    <name type="scientific">Candidatus Yanofskybacteria bacterium RIFCSPHIGHO2_01_FULL_41_53</name>
    <dbReference type="NCBI Taxonomy" id="1802663"/>
    <lineage>
        <taxon>Bacteria</taxon>
        <taxon>Candidatus Yanofskyibacteriota</taxon>
    </lineage>
</organism>
<comment type="caution">
    <text evidence="2">The sequence shown here is derived from an EMBL/GenBank/DDBJ whole genome shotgun (WGS) entry which is preliminary data.</text>
</comment>
<keyword evidence="1" id="KW-0472">Membrane</keyword>
<keyword evidence="1" id="KW-0812">Transmembrane</keyword>
<gene>
    <name evidence="2" type="ORF">A2650_03555</name>
</gene>